<sequence>MKANSLLAGAAITAAVLVAVRSSVHRPDQHGAWIVSQDADLENPILGMFGTEAEAAAHADAVADDWPDGTVSYAHYPLGFDGGSRSAG</sequence>
<dbReference type="EMBL" id="BMEQ01000001">
    <property type="protein sequence ID" value="GGG44055.1"/>
    <property type="molecule type" value="Genomic_DNA"/>
</dbReference>
<keyword evidence="2" id="KW-1185">Reference proteome</keyword>
<name>A0A917GFV0_9MICC</name>
<dbReference type="Proteomes" id="UP000638848">
    <property type="component" value="Unassembled WGS sequence"/>
</dbReference>
<comment type="caution">
    <text evidence="1">The sequence shown here is derived from an EMBL/GenBank/DDBJ whole genome shotgun (WGS) entry which is preliminary data.</text>
</comment>
<dbReference type="AlphaFoldDB" id="A0A917GFV0"/>
<evidence type="ECO:0000313" key="2">
    <source>
        <dbReference type="Proteomes" id="UP000638848"/>
    </source>
</evidence>
<organism evidence="1 2">
    <name type="scientific">Kocuria dechangensis</name>
    <dbReference type="NCBI Taxonomy" id="1176249"/>
    <lineage>
        <taxon>Bacteria</taxon>
        <taxon>Bacillati</taxon>
        <taxon>Actinomycetota</taxon>
        <taxon>Actinomycetes</taxon>
        <taxon>Micrococcales</taxon>
        <taxon>Micrococcaceae</taxon>
        <taxon>Kocuria</taxon>
    </lineage>
</organism>
<gene>
    <name evidence="1" type="ORF">GCM10011374_03020</name>
</gene>
<proteinExistence type="predicted"/>
<accession>A0A917GFV0</accession>
<evidence type="ECO:0000313" key="1">
    <source>
        <dbReference type="EMBL" id="GGG44055.1"/>
    </source>
</evidence>
<reference evidence="1" key="2">
    <citation type="submission" date="2020-09" db="EMBL/GenBank/DDBJ databases">
        <authorList>
            <person name="Sun Q."/>
            <person name="Zhou Y."/>
        </authorList>
    </citation>
    <scope>NUCLEOTIDE SEQUENCE</scope>
    <source>
        <strain evidence="1">CGMCC 1.12187</strain>
    </source>
</reference>
<dbReference type="RefSeq" id="WP_188534051.1">
    <property type="nucleotide sequence ID" value="NZ_BMEQ01000001.1"/>
</dbReference>
<protein>
    <submittedName>
        <fullName evidence="1">Uncharacterized protein</fullName>
    </submittedName>
</protein>
<reference evidence="1" key="1">
    <citation type="journal article" date="2014" name="Int. J. Syst. Evol. Microbiol.">
        <title>Complete genome sequence of Corynebacterium casei LMG S-19264T (=DSM 44701T), isolated from a smear-ripened cheese.</title>
        <authorList>
            <consortium name="US DOE Joint Genome Institute (JGI-PGF)"/>
            <person name="Walter F."/>
            <person name="Albersmeier A."/>
            <person name="Kalinowski J."/>
            <person name="Ruckert C."/>
        </authorList>
    </citation>
    <scope>NUCLEOTIDE SEQUENCE</scope>
    <source>
        <strain evidence="1">CGMCC 1.12187</strain>
    </source>
</reference>